<evidence type="ECO:0000256" key="10">
    <source>
        <dbReference type="ARBA" id="ARBA00047591"/>
    </source>
</evidence>
<evidence type="ECO:0000256" key="6">
    <source>
        <dbReference type="ARBA" id="ARBA00022963"/>
    </source>
</evidence>
<dbReference type="EMBL" id="CP119950">
    <property type="protein sequence ID" value="WFD01331.1"/>
    <property type="molecule type" value="Genomic_DNA"/>
</dbReference>
<keyword evidence="12" id="KW-0732">Signal</keyword>
<evidence type="ECO:0000256" key="2">
    <source>
        <dbReference type="ARBA" id="ARBA00004613"/>
    </source>
</evidence>
<feature type="chain" id="PRO_5042520103" description="triacylglycerol lipase" evidence="12">
    <location>
        <begin position="20"/>
        <end position="732"/>
    </location>
</feature>
<keyword evidence="8" id="KW-0443">Lipid metabolism</keyword>
<dbReference type="InterPro" id="IPR005152">
    <property type="entry name" value="Lipase_secreted"/>
</dbReference>
<dbReference type="AlphaFoldDB" id="A0AAJ5YXI0"/>
<keyword evidence="15" id="KW-1185">Reference proteome</keyword>
<evidence type="ECO:0000256" key="7">
    <source>
        <dbReference type="ARBA" id="ARBA00023026"/>
    </source>
</evidence>
<sequence>MRVLFALISLLQLALLGSSGVVGSAVKRDSSDAFFSPPKGWKSKSPGEVLRWRKIQPKFLDSDYHVAAAYQVLYRTSQNTPDEPDHTVTTILVPYNAKKDALVVGATAQDANGPQCSPSAGYTYETLNFVLILDQTFFQQYLEEGYIMTIPDKEGPKNAFAAGRMEGYMTLDAVRATLNFDRLNLSNDTKVAGYGYSGGAITIGWAASLRPSYAPDINMIGWALGGTPSNLSGTINHIDNTIFSGLILAGVTGVSDVYPKVRAYLKDVLNSAGRAALQFCRENCLQDIILKYPLRSIYTKEFQNRGKNIFDNSAVREMFTELTMGLRPSETPDVPTYMYHAEHDEIVPYDDAHKTARAWCNNGAPLHFTTYSHYEMGHFTTEITGSVPAFEFIRDRFNGKKDFSSCKMITEDTLFFNPSVLGGVAGEVIDDILDVFGASIGPEAQVLATKKTIKLGASSRLTSKNSSHALTYEKAKHLKSALGNLPKENIDKMPSSQPRRAVISITSAHAQLYPENGETGLFITEALHPFEIFRKAGFEVDLVSENGTYVPDALSMTKPWITDEELKVYNDRNSEFRSKLDHLLKPSDIDASKYGLFFASAGHAALIDYPDAKGLQEIAAKIWEDGGIVSAVCHGGAILPGIKDKSGQSIIHGRKVTGFTDRGEKELGALEEIQSWNRPTIESSAKDAGATYISPDGPWDAYQVTDGRLVTGVNPQSATVTAEAAVKAFEAL</sequence>
<feature type="signal peptide" evidence="12">
    <location>
        <begin position="1"/>
        <end position="19"/>
    </location>
</feature>
<dbReference type="GO" id="GO:0016042">
    <property type="term" value="P:lipid catabolic process"/>
    <property type="evidence" value="ECO:0007669"/>
    <property type="project" value="UniProtKB-KW"/>
</dbReference>
<feature type="domain" description="DJ-1/PfpI" evidence="13">
    <location>
        <begin position="525"/>
        <end position="724"/>
    </location>
</feature>
<dbReference type="InterPro" id="IPR002818">
    <property type="entry name" value="DJ-1/PfpI"/>
</dbReference>
<keyword evidence="7" id="KW-0843">Virulence</keyword>
<dbReference type="Gene3D" id="3.40.50.880">
    <property type="match status" value="1"/>
</dbReference>
<evidence type="ECO:0000256" key="5">
    <source>
        <dbReference type="ARBA" id="ARBA00022801"/>
    </source>
</evidence>
<dbReference type="InterPro" id="IPR029058">
    <property type="entry name" value="AB_hydrolase_fold"/>
</dbReference>
<evidence type="ECO:0000256" key="9">
    <source>
        <dbReference type="ARBA" id="ARBA00043986"/>
    </source>
</evidence>
<dbReference type="Pfam" id="PF03583">
    <property type="entry name" value="LIP"/>
    <property type="match status" value="1"/>
</dbReference>
<comment type="catalytic activity">
    <reaction evidence="10">
        <text>a diacylglycerol + H2O = a monoacylglycerol + a fatty acid + H(+)</text>
        <dbReference type="Rhea" id="RHEA:32731"/>
        <dbReference type="ChEBI" id="CHEBI:15377"/>
        <dbReference type="ChEBI" id="CHEBI:15378"/>
        <dbReference type="ChEBI" id="CHEBI:17408"/>
        <dbReference type="ChEBI" id="CHEBI:18035"/>
        <dbReference type="ChEBI" id="CHEBI:28868"/>
    </reaction>
</comment>
<dbReference type="Gene3D" id="3.40.50.1820">
    <property type="entry name" value="alpha/beta hydrolase"/>
    <property type="match status" value="1"/>
</dbReference>
<dbReference type="EC" id="3.1.1.3" evidence="3"/>
<accession>A0AAJ5YXI0</accession>
<dbReference type="InterPro" id="IPR029062">
    <property type="entry name" value="Class_I_gatase-like"/>
</dbReference>
<protein>
    <recommendedName>
        <fullName evidence="3">triacylglycerol lipase</fullName>
        <ecNumber evidence="3">3.1.1.3</ecNumber>
    </recommendedName>
</protein>
<name>A0AAJ5YXI0_9BASI</name>
<dbReference type="GO" id="GO:0016829">
    <property type="term" value="F:lyase activity"/>
    <property type="evidence" value="ECO:0007669"/>
    <property type="project" value="UniProtKB-KW"/>
</dbReference>
<dbReference type="PANTHER" id="PTHR34853:SF1">
    <property type="entry name" value="LIPASE 5"/>
    <property type="match status" value="1"/>
</dbReference>
<evidence type="ECO:0000313" key="14">
    <source>
        <dbReference type="EMBL" id="WFD01331.1"/>
    </source>
</evidence>
<evidence type="ECO:0000259" key="13">
    <source>
        <dbReference type="Pfam" id="PF01965"/>
    </source>
</evidence>
<dbReference type="PANTHER" id="PTHR34853">
    <property type="match status" value="1"/>
</dbReference>
<comment type="subcellular location">
    <subcellularLocation>
        <location evidence="2">Secreted</location>
    </subcellularLocation>
</comment>
<gene>
    <name evidence="14" type="ORF">MYAM1_004093</name>
</gene>
<dbReference type="SUPFAM" id="SSF52317">
    <property type="entry name" value="Class I glutamine amidotransferase-like"/>
    <property type="match status" value="1"/>
</dbReference>
<evidence type="ECO:0000256" key="12">
    <source>
        <dbReference type="SAM" id="SignalP"/>
    </source>
</evidence>
<keyword evidence="5" id="KW-0378">Hydrolase</keyword>
<dbReference type="SUPFAM" id="SSF53474">
    <property type="entry name" value="alpha/beta-Hydrolases"/>
    <property type="match status" value="1"/>
</dbReference>
<keyword evidence="6" id="KW-0442">Lipid degradation</keyword>
<comment type="catalytic activity">
    <reaction evidence="1">
        <text>a triacylglycerol + H2O = a diacylglycerol + a fatty acid + H(+)</text>
        <dbReference type="Rhea" id="RHEA:12044"/>
        <dbReference type="ChEBI" id="CHEBI:15377"/>
        <dbReference type="ChEBI" id="CHEBI:15378"/>
        <dbReference type="ChEBI" id="CHEBI:17855"/>
        <dbReference type="ChEBI" id="CHEBI:18035"/>
        <dbReference type="ChEBI" id="CHEBI:28868"/>
        <dbReference type="EC" id="3.1.1.3"/>
    </reaction>
</comment>
<dbReference type="GO" id="GO:0005576">
    <property type="term" value="C:extracellular region"/>
    <property type="evidence" value="ECO:0007669"/>
    <property type="project" value="UniProtKB-SubCell"/>
</dbReference>
<evidence type="ECO:0000313" key="15">
    <source>
        <dbReference type="Proteomes" id="UP001219567"/>
    </source>
</evidence>
<organism evidence="14 15">
    <name type="scientific">Malassezia yamatoensis</name>
    <dbReference type="NCBI Taxonomy" id="253288"/>
    <lineage>
        <taxon>Eukaryota</taxon>
        <taxon>Fungi</taxon>
        <taxon>Dikarya</taxon>
        <taxon>Basidiomycota</taxon>
        <taxon>Ustilaginomycotina</taxon>
        <taxon>Malasseziomycetes</taxon>
        <taxon>Malasseziales</taxon>
        <taxon>Malasseziaceae</taxon>
        <taxon>Malassezia</taxon>
    </lineage>
</organism>
<dbReference type="GO" id="GO:0004806">
    <property type="term" value="F:triacylglycerol lipase activity"/>
    <property type="evidence" value="ECO:0007669"/>
    <property type="project" value="UniProtKB-EC"/>
</dbReference>
<keyword evidence="14" id="KW-0456">Lyase</keyword>
<dbReference type="Gene3D" id="1.10.260.130">
    <property type="match status" value="1"/>
</dbReference>
<evidence type="ECO:0000256" key="3">
    <source>
        <dbReference type="ARBA" id="ARBA00013279"/>
    </source>
</evidence>
<dbReference type="Proteomes" id="UP001219567">
    <property type="component" value="Chromosome 8"/>
</dbReference>
<reference evidence="14 15" key="1">
    <citation type="submission" date="2023-03" db="EMBL/GenBank/DDBJ databases">
        <title>Mating type loci evolution in Malassezia.</title>
        <authorList>
            <person name="Coelho M.A."/>
        </authorList>
    </citation>
    <scope>NUCLEOTIDE SEQUENCE [LARGE SCALE GENOMIC DNA]</scope>
    <source>
        <strain evidence="14 15">CBS 9725</strain>
    </source>
</reference>
<evidence type="ECO:0000256" key="11">
    <source>
        <dbReference type="ARBA" id="ARBA00048461"/>
    </source>
</evidence>
<evidence type="ECO:0000256" key="1">
    <source>
        <dbReference type="ARBA" id="ARBA00001024"/>
    </source>
</evidence>
<comment type="catalytic activity">
    <reaction evidence="11">
        <text>a monoacylglycerol + H2O = glycerol + a fatty acid + H(+)</text>
        <dbReference type="Rhea" id="RHEA:15245"/>
        <dbReference type="ChEBI" id="CHEBI:15377"/>
        <dbReference type="ChEBI" id="CHEBI:15378"/>
        <dbReference type="ChEBI" id="CHEBI:17408"/>
        <dbReference type="ChEBI" id="CHEBI:17754"/>
        <dbReference type="ChEBI" id="CHEBI:28868"/>
    </reaction>
</comment>
<evidence type="ECO:0000256" key="8">
    <source>
        <dbReference type="ARBA" id="ARBA00023098"/>
    </source>
</evidence>
<proteinExistence type="inferred from homology"/>
<dbReference type="Pfam" id="PF01965">
    <property type="entry name" value="DJ-1_PfpI"/>
    <property type="match status" value="1"/>
</dbReference>
<keyword evidence="4" id="KW-0964">Secreted</keyword>
<evidence type="ECO:0000256" key="4">
    <source>
        <dbReference type="ARBA" id="ARBA00022525"/>
    </source>
</evidence>
<comment type="similarity">
    <text evidence="9">Belongs to the AB hydrolase superfamily. Lipase family. Class Lip subfamily.</text>
</comment>